<keyword evidence="5 12" id="KW-0812">Transmembrane</keyword>
<dbReference type="InterPro" id="IPR036942">
    <property type="entry name" value="Beta-barrel_TonB_sf"/>
</dbReference>
<sequence>MSMKHYLKTSQLKKSIIAALAVLLLPCFAMAQFSISGSVSEKSGQALPGASIRLKHKATGLITDAQGKYQFHNLKAGTYVLTASYIGYLSTEKTVRIATDATLDFVLSPQAFLADEVIVRATRAGDRSATTYKNIGKTEIEQNNFGQDLPFIINNTPGVVVTSDAGAGVGYTGIRIRGSDASRVNITVNGIPYNDSESQGTFWVNMPDFASSVDNIQIQRGVGTSTNGAGAFGGSVNIQTGSFSENAYAELNNSAGSFGTLKNTVKLGSGLIDGKWSFDGRLSRIKSDGFVDRGASDLKSYFLSGAYYGKTDLLRVNVFSGQEKTYQAWNGVPEAKLRGNLEGLKEHYANNRDYLYYTEADSLKLFNSNNRTYNQFTYKDQNDNYTQNHYQALYAKQFSEKFSFNGALHYTAGKGYFEEYKNGQKFSKYGLPDVTIGGSSVSRTNLVRRRWLDNDFYGFTYAFNYLPVSDLSFTLGGAYNQYRGKHFGQVIWAEYASNGDNDRHYYDGKGNKDDFNSFLKVNYTVDDKLNLFADLQYRNVAYAITGTDKNRNALDFHNNYNFFNPKAGATYFVDGQSNVYASFSVGNKEPNRDDFINLKSGLPVPKPEQLNNIEAGYRFKNSSLDAGINVYGMFYKDQLIFTGEINDGGDPYRQNVDKSSRMGIELDASYVISQQFALNANAALSRNKIKNYIDYIAEYDANFDFIGMQATTYASPDIAFSPNTVLFGELVYKPLSGFAIALQSKYVGRQYMDNTQNESRRLDAYWVSNARLGYDFRLKGIKNINIGVLVNNIFNEKYESNGYTYSSIYPWGKTTENFYFPQAGTNFLISLNLKF</sequence>
<keyword evidence="9 13" id="KW-0798">TonB box</keyword>
<evidence type="ECO:0000256" key="1">
    <source>
        <dbReference type="ARBA" id="ARBA00004571"/>
    </source>
</evidence>
<evidence type="ECO:0000256" key="5">
    <source>
        <dbReference type="ARBA" id="ARBA00022692"/>
    </source>
</evidence>
<dbReference type="InterPro" id="IPR012910">
    <property type="entry name" value="Plug_dom"/>
</dbReference>
<keyword evidence="11 12" id="KW-0998">Cell outer membrane</keyword>
<keyword evidence="2 12" id="KW-0813">Transport</keyword>
<evidence type="ECO:0000256" key="11">
    <source>
        <dbReference type="ARBA" id="ARBA00023237"/>
    </source>
</evidence>
<evidence type="ECO:0000259" key="15">
    <source>
        <dbReference type="Pfam" id="PF00593"/>
    </source>
</evidence>
<dbReference type="GO" id="GO:0009279">
    <property type="term" value="C:cell outer membrane"/>
    <property type="evidence" value="ECO:0007669"/>
    <property type="project" value="UniProtKB-SubCell"/>
</dbReference>
<comment type="similarity">
    <text evidence="12 13">Belongs to the TonB-dependent receptor family.</text>
</comment>
<keyword evidence="6 14" id="KW-0732">Signal</keyword>
<evidence type="ECO:0000313" key="17">
    <source>
        <dbReference type="EMBL" id="SMC70857.1"/>
    </source>
</evidence>
<evidence type="ECO:0000256" key="13">
    <source>
        <dbReference type="RuleBase" id="RU003357"/>
    </source>
</evidence>
<dbReference type="PANTHER" id="PTHR32552">
    <property type="entry name" value="FERRICHROME IRON RECEPTOR-RELATED"/>
    <property type="match status" value="1"/>
</dbReference>
<evidence type="ECO:0000256" key="8">
    <source>
        <dbReference type="ARBA" id="ARBA00023065"/>
    </source>
</evidence>
<dbReference type="Pfam" id="PF13715">
    <property type="entry name" value="CarbopepD_reg_2"/>
    <property type="match status" value="1"/>
</dbReference>
<name>A0A1W2BD08_9SPHI</name>
<keyword evidence="7" id="KW-0408">Iron</keyword>
<evidence type="ECO:0000256" key="2">
    <source>
        <dbReference type="ARBA" id="ARBA00022448"/>
    </source>
</evidence>
<protein>
    <submittedName>
        <fullName evidence="17">Iron complex outermembrane recepter protein</fullName>
    </submittedName>
</protein>
<reference evidence="18" key="1">
    <citation type="submission" date="2017-04" db="EMBL/GenBank/DDBJ databases">
        <authorList>
            <person name="Varghese N."/>
            <person name="Submissions S."/>
        </authorList>
    </citation>
    <scope>NUCLEOTIDE SEQUENCE [LARGE SCALE GENOMIC DNA]</scope>
    <source>
        <strain evidence="18">DSM 12126</strain>
    </source>
</reference>
<dbReference type="PANTHER" id="PTHR32552:SF68">
    <property type="entry name" value="FERRICHROME OUTER MEMBRANE TRANSPORTER_PHAGE RECEPTOR"/>
    <property type="match status" value="1"/>
</dbReference>
<dbReference type="STRING" id="151894.SAMN04488524_2257"/>
<evidence type="ECO:0000259" key="16">
    <source>
        <dbReference type="Pfam" id="PF07715"/>
    </source>
</evidence>
<dbReference type="SUPFAM" id="SSF49464">
    <property type="entry name" value="Carboxypeptidase regulatory domain-like"/>
    <property type="match status" value="1"/>
</dbReference>
<dbReference type="Proteomes" id="UP000192756">
    <property type="component" value="Unassembled WGS sequence"/>
</dbReference>
<accession>A0A1W2BD08</accession>
<gene>
    <name evidence="17" type="ORF">SAMN04488524_2257</name>
</gene>
<dbReference type="Gene3D" id="2.40.170.20">
    <property type="entry name" value="TonB-dependent receptor, beta-barrel domain"/>
    <property type="match status" value="1"/>
</dbReference>
<keyword evidence="8" id="KW-0406">Ion transport</keyword>
<evidence type="ECO:0000256" key="14">
    <source>
        <dbReference type="SAM" id="SignalP"/>
    </source>
</evidence>
<comment type="subcellular location">
    <subcellularLocation>
        <location evidence="1 12">Cell outer membrane</location>
        <topology evidence="1 12">Multi-pass membrane protein</topology>
    </subcellularLocation>
</comment>
<evidence type="ECO:0000256" key="12">
    <source>
        <dbReference type="PROSITE-ProRule" id="PRU01360"/>
    </source>
</evidence>
<feature type="signal peptide" evidence="14">
    <location>
        <begin position="1"/>
        <end position="31"/>
    </location>
</feature>
<dbReference type="InterPro" id="IPR037066">
    <property type="entry name" value="Plug_dom_sf"/>
</dbReference>
<dbReference type="EMBL" id="FWXT01000001">
    <property type="protein sequence ID" value="SMC70857.1"/>
    <property type="molecule type" value="Genomic_DNA"/>
</dbReference>
<dbReference type="InterPro" id="IPR000531">
    <property type="entry name" value="Beta-barrel_TonB"/>
</dbReference>
<proteinExistence type="inferred from homology"/>
<keyword evidence="3 12" id="KW-1134">Transmembrane beta strand</keyword>
<feature type="domain" description="TonB-dependent receptor-like beta-barrel" evidence="15">
    <location>
        <begin position="345"/>
        <end position="793"/>
    </location>
</feature>
<keyword evidence="4" id="KW-0410">Iron transport</keyword>
<dbReference type="SUPFAM" id="SSF56935">
    <property type="entry name" value="Porins"/>
    <property type="match status" value="1"/>
</dbReference>
<dbReference type="GO" id="GO:0015344">
    <property type="term" value="F:siderophore uptake transmembrane transporter activity"/>
    <property type="evidence" value="ECO:0007669"/>
    <property type="project" value="TreeGrafter"/>
</dbReference>
<dbReference type="Gene3D" id="2.60.40.1120">
    <property type="entry name" value="Carboxypeptidase-like, regulatory domain"/>
    <property type="match status" value="1"/>
</dbReference>
<keyword evidence="18" id="KW-1185">Reference proteome</keyword>
<organism evidence="17 18">
    <name type="scientific">Pedobacter africanus</name>
    <dbReference type="NCBI Taxonomy" id="151894"/>
    <lineage>
        <taxon>Bacteria</taxon>
        <taxon>Pseudomonadati</taxon>
        <taxon>Bacteroidota</taxon>
        <taxon>Sphingobacteriia</taxon>
        <taxon>Sphingobacteriales</taxon>
        <taxon>Sphingobacteriaceae</taxon>
        <taxon>Pedobacter</taxon>
    </lineage>
</organism>
<evidence type="ECO:0000256" key="7">
    <source>
        <dbReference type="ARBA" id="ARBA00023004"/>
    </source>
</evidence>
<dbReference type="Gene3D" id="2.170.130.10">
    <property type="entry name" value="TonB-dependent receptor, plug domain"/>
    <property type="match status" value="1"/>
</dbReference>
<keyword evidence="10 12" id="KW-0472">Membrane</keyword>
<evidence type="ECO:0000256" key="10">
    <source>
        <dbReference type="ARBA" id="ARBA00023136"/>
    </source>
</evidence>
<evidence type="ECO:0000313" key="18">
    <source>
        <dbReference type="Proteomes" id="UP000192756"/>
    </source>
</evidence>
<evidence type="ECO:0000256" key="6">
    <source>
        <dbReference type="ARBA" id="ARBA00022729"/>
    </source>
</evidence>
<evidence type="ECO:0000256" key="3">
    <source>
        <dbReference type="ARBA" id="ARBA00022452"/>
    </source>
</evidence>
<evidence type="ECO:0000256" key="9">
    <source>
        <dbReference type="ARBA" id="ARBA00023077"/>
    </source>
</evidence>
<dbReference type="PROSITE" id="PS52016">
    <property type="entry name" value="TONB_DEPENDENT_REC_3"/>
    <property type="match status" value="1"/>
</dbReference>
<dbReference type="InterPro" id="IPR039426">
    <property type="entry name" value="TonB-dep_rcpt-like"/>
</dbReference>
<dbReference type="Pfam" id="PF00593">
    <property type="entry name" value="TonB_dep_Rec_b-barrel"/>
    <property type="match status" value="1"/>
</dbReference>
<dbReference type="Pfam" id="PF07715">
    <property type="entry name" value="Plug"/>
    <property type="match status" value="1"/>
</dbReference>
<dbReference type="AlphaFoldDB" id="A0A1W2BD08"/>
<dbReference type="InterPro" id="IPR008969">
    <property type="entry name" value="CarboxyPept-like_regulatory"/>
</dbReference>
<evidence type="ECO:0000256" key="4">
    <source>
        <dbReference type="ARBA" id="ARBA00022496"/>
    </source>
</evidence>
<feature type="domain" description="TonB-dependent receptor plug" evidence="16">
    <location>
        <begin position="131"/>
        <end position="234"/>
    </location>
</feature>
<feature type="chain" id="PRO_5013003770" evidence="14">
    <location>
        <begin position="32"/>
        <end position="835"/>
    </location>
</feature>